<proteinExistence type="predicted"/>
<dbReference type="AlphaFoldDB" id="A0A512B4G8"/>
<dbReference type="InterPro" id="IPR001322">
    <property type="entry name" value="Lamin_tail_dom"/>
</dbReference>
<feature type="domain" description="LTD" evidence="1">
    <location>
        <begin position="25"/>
        <end position="148"/>
    </location>
</feature>
<dbReference type="Gene3D" id="2.60.40.1260">
    <property type="entry name" value="Lamin Tail domain"/>
    <property type="match status" value="1"/>
</dbReference>
<gene>
    <name evidence="2" type="ORF">AAE02nite_45400</name>
</gene>
<dbReference type="InterPro" id="IPR036415">
    <property type="entry name" value="Lamin_tail_dom_sf"/>
</dbReference>
<dbReference type="PROSITE" id="PS51841">
    <property type="entry name" value="LTD"/>
    <property type="match status" value="1"/>
</dbReference>
<dbReference type="Pfam" id="PF00932">
    <property type="entry name" value="LTD"/>
    <property type="match status" value="1"/>
</dbReference>
<protein>
    <recommendedName>
        <fullName evidence="1">LTD domain-containing protein</fullName>
    </recommendedName>
</protein>
<dbReference type="EMBL" id="BJYS01000045">
    <property type="protein sequence ID" value="GEO06876.1"/>
    <property type="molecule type" value="Genomic_DNA"/>
</dbReference>
<dbReference type="SUPFAM" id="SSF74853">
    <property type="entry name" value="Lamin A/C globular tail domain"/>
    <property type="match status" value="1"/>
</dbReference>
<reference evidence="2 3" key="1">
    <citation type="submission" date="2019-07" db="EMBL/GenBank/DDBJ databases">
        <title>Whole genome shotgun sequence of Adhaeribacter aerolatus NBRC 106133.</title>
        <authorList>
            <person name="Hosoyama A."/>
            <person name="Uohara A."/>
            <person name="Ohji S."/>
            <person name="Ichikawa N."/>
        </authorList>
    </citation>
    <scope>NUCLEOTIDE SEQUENCE [LARGE SCALE GENOMIC DNA]</scope>
    <source>
        <strain evidence="2 3">NBRC 106133</strain>
    </source>
</reference>
<sequence length="178" mass="19431">MRNTLLIAGFFILFSGCTKEEVKPETSAANLPKLVINEFMSSNSFSYQDPENEGEFDDWIEVYNAGDKEVNLAGLYISDNKNYKAKYKIPASNPVKTTIPPGGYLILWADSDLAQGELHVDFKLSAEGEDLGIYTADGQVIDETTFGPQVNDVSFGRQASGAGIWTTFSPGTPGMPNK</sequence>
<evidence type="ECO:0000313" key="3">
    <source>
        <dbReference type="Proteomes" id="UP000321532"/>
    </source>
</evidence>
<dbReference type="RefSeq" id="WP_146903849.1">
    <property type="nucleotide sequence ID" value="NZ_BJYS01000045.1"/>
</dbReference>
<dbReference type="OrthoDB" id="9806464at2"/>
<comment type="caution">
    <text evidence="2">The sequence shown here is derived from an EMBL/GenBank/DDBJ whole genome shotgun (WGS) entry which is preliminary data.</text>
</comment>
<dbReference type="Proteomes" id="UP000321532">
    <property type="component" value="Unassembled WGS sequence"/>
</dbReference>
<dbReference type="PROSITE" id="PS51257">
    <property type="entry name" value="PROKAR_LIPOPROTEIN"/>
    <property type="match status" value="1"/>
</dbReference>
<evidence type="ECO:0000259" key="1">
    <source>
        <dbReference type="PROSITE" id="PS51841"/>
    </source>
</evidence>
<evidence type="ECO:0000313" key="2">
    <source>
        <dbReference type="EMBL" id="GEO06876.1"/>
    </source>
</evidence>
<name>A0A512B4G8_9BACT</name>
<organism evidence="2 3">
    <name type="scientific">Adhaeribacter aerolatus</name>
    <dbReference type="NCBI Taxonomy" id="670289"/>
    <lineage>
        <taxon>Bacteria</taxon>
        <taxon>Pseudomonadati</taxon>
        <taxon>Bacteroidota</taxon>
        <taxon>Cytophagia</taxon>
        <taxon>Cytophagales</taxon>
        <taxon>Hymenobacteraceae</taxon>
        <taxon>Adhaeribacter</taxon>
    </lineage>
</organism>
<keyword evidence="3" id="KW-1185">Reference proteome</keyword>
<accession>A0A512B4G8</accession>